<dbReference type="Proteomes" id="UP001057402">
    <property type="component" value="Chromosome 1"/>
</dbReference>
<evidence type="ECO:0000313" key="2">
    <source>
        <dbReference type="Proteomes" id="UP001057402"/>
    </source>
</evidence>
<keyword evidence="2" id="KW-1185">Reference proteome</keyword>
<evidence type="ECO:0000313" key="1">
    <source>
        <dbReference type="EMBL" id="KAI4388415.1"/>
    </source>
</evidence>
<proteinExistence type="predicted"/>
<reference evidence="2" key="1">
    <citation type="journal article" date="2023" name="Front. Plant Sci.">
        <title>Chromosomal-level genome assembly of Melastoma candidum provides insights into trichome evolution.</title>
        <authorList>
            <person name="Zhong Y."/>
            <person name="Wu W."/>
            <person name="Sun C."/>
            <person name="Zou P."/>
            <person name="Liu Y."/>
            <person name="Dai S."/>
            <person name="Zhou R."/>
        </authorList>
    </citation>
    <scope>NUCLEOTIDE SEQUENCE [LARGE SCALE GENOMIC DNA]</scope>
</reference>
<dbReference type="EMBL" id="CM042880">
    <property type="protein sequence ID" value="KAI4388415.1"/>
    <property type="molecule type" value="Genomic_DNA"/>
</dbReference>
<protein>
    <submittedName>
        <fullName evidence="1">Uncharacterized protein</fullName>
    </submittedName>
</protein>
<organism evidence="1 2">
    <name type="scientific">Melastoma candidum</name>
    <dbReference type="NCBI Taxonomy" id="119954"/>
    <lineage>
        <taxon>Eukaryota</taxon>
        <taxon>Viridiplantae</taxon>
        <taxon>Streptophyta</taxon>
        <taxon>Embryophyta</taxon>
        <taxon>Tracheophyta</taxon>
        <taxon>Spermatophyta</taxon>
        <taxon>Magnoliopsida</taxon>
        <taxon>eudicotyledons</taxon>
        <taxon>Gunneridae</taxon>
        <taxon>Pentapetalae</taxon>
        <taxon>rosids</taxon>
        <taxon>malvids</taxon>
        <taxon>Myrtales</taxon>
        <taxon>Melastomataceae</taxon>
        <taxon>Melastomatoideae</taxon>
        <taxon>Melastomateae</taxon>
        <taxon>Melastoma</taxon>
    </lineage>
</organism>
<gene>
    <name evidence="1" type="ORF">MLD38_000742</name>
</gene>
<sequence>MGTLIELIQLFHSVFWGISRKEFGPTTHLRWPLNRTHPTLPFRAPAEKRKRRLKHPQTSIISCSWAGVPSTVTAMGRTFSRCPVTFDADTSPFQRRPEDLSKHIWYLLRSEHNRDKEEEGSWKPIGEPRNVTFMGLPLICKETISVFREGDDQETDWVMLQYKITTDKETVSICRTKKGPTNHVDPDPFPLEDIQHRAHNCPFLAAGIQYASSIFAGGDFLELLDLD</sequence>
<name>A0ACB9SBZ0_9MYRT</name>
<accession>A0ACB9SBZ0</accession>
<comment type="caution">
    <text evidence="1">The sequence shown here is derived from an EMBL/GenBank/DDBJ whole genome shotgun (WGS) entry which is preliminary data.</text>
</comment>